<gene>
    <name evidence="1" type="ORF">PF007_g32097</name>
</gene>
<proteinExistence type="predicted"/>
<dbReference type="EMBL" id="QXFZ01008098">
    <property type="protein sequence ID" value="KAE9056105.1"/>
    <property type="molecule type" value="Genomic_DNA"/>
</dbReference>
<protein>
    <submittedName>
        <fullName evidence="1">Uncharacterized protein</fullName>
    </submittedName>
</protein>
<organism evidence="1 2">
    <name type="scientific">Phytophthora fragariae</name>
    <dbReference type="NCBI Taxonomy" id="53985"/>
    <lineage>
        <taxon>Eukaryota</taxon>
        <taxon>Sar</taxon>
        <taxon>Stramenopiles</taxon>
        <taxon>Oomycota</taxon>
        <taxon>Peronosporomycetes</taxon>
        <taxon>Peronosporales</taxon>
        <taxon>Peronosporaceae</taxon>
        <taxon>Phytophthora</taxon>
    </lineage>
</organism>
<dbReference type="AlphaFoldDB" id="A0A6A3PDR2"/>
<comment type="caution">
    <text evidence="1">The sequence shown here is derived from an EMBL/GenBank/DDBJ whole genome shotgun (WGS) entry which is preliminary data.</text>
</comment>
<sequence>SEDTCCLEAASVGFSLATTQLFK</sequence>
<dbReference type="Proteomes" id="UP000441208">
    <property type="component" value="Unassembled WGS sequence"/>
</dbReference>
<accession>A0A6A3PDR2</accession>
<evidence type="ECO:0000313" key="2">
    <source>
        <dbReference type="Proteomes" id="UP000441208"/>
    </source>
</evidence>
<feature type="non-terminal residue" evidence="1">
    <location>
        <position position="1"/>
    </location>
</feature>
<evidence type="ECO:0000313" key="1">
    <source>
        <dbReference type="EMBL" id="KAE9056105.1"/>
    </source>
</evidence>
<reference evidence="1 2" key="1">
    <citation type="submission" date="2018-08" db="EMBL/GenBank/DDBJ databases">
        <title>Genomic investigation of the strawberry pathogen Phytophthora fragariae indicates pathogenicity is determined by transcriptional variation in three key races.</title>
        <authorList>
            <person name="Adams T.M."/>
            <person name="Armitage A.D."/>
            <person name="Sobczyk M.K."/>
            <person name="Bates H.J."/>
            <person name="Dunwell J.M."/>
            <person name="Nellist C.F."/>
            <person name="Harrison R.J."/>
        </authorList>
    </citation>
    <scope>NUCLEOTIDE SEQUENCE [LARGE SCALE GENOMIC DNA]</scope>
    <source>
        <strain evidence="1 2">NOV-71</strain>
    </source>
</reference>
<name>A0A6A3PDR2_9STRA</name>